<name>A0ACC2XRJ2_9TREE</name>
<dbReference type="Proteomes" id="UP001234202">
    <property type="component" value="Unassembled WGS sequence"/>
</dbReference>
<gene>
    <name evidence="1" type="ORF">QFC24_001988</name>
</gene>
<proteinExistence type="predicted"/>
<keyword evidence="2" id="KW-1185">Reference proteome</keyword>
<evidence type="ECO:0000313" key="2">
    <source>
        <dbReference type="Proteomes" id="UP001234202"/>
    </source>
</evidence>
<protein>
    <submittedName>
        <fullName evidence="1">Uncharacterized protein</fullName>
    </submittedName>
</protein>
<accession>A0ACC2XRJ2</accession>
<dbReference type="EMBL" id="JASBWV010000005">
    <property type="protein sequence ID" value="KAJ9126260.1"/>
    <property type="molecule type" value="Genomic_DNA"/>
</dbReference>
<evidence type="ECO:0000313" key="1">
    <source>
        <dbReference type="EMBL" id="KAJ9126260.1"/>
    </source>
</evidence>
<organism evidence="1 2">
    <name type="scientific">Naganishia onofrii</name>
    <dbReference type="NCBI Taxonomy" id="1851511"/>
    <lineage>
        <taxon>Eukaryota</taxon>
        <taxon>Fungi</taxon>
        <taxon>Dikarya</taxon>
        <taxon>Basidiomycota</taxon>
        <taxon>Agaricomycotina</taxon>
        <taxon>Tremellomycetes</taxon>
        <taxon>Filobasidiales</taxon>
        <taxon>Filobasidiaceae</taxon>
        <taxon>Naganishia</taxon>
    </lineage>
</organism>
<sequence>MIDKAYPVNRTSVEQIELKDATEFLSTDRQLSSKEDNIALFARSTLAENFVRLKSRPSGLYESEAASLLATHGPNELSSSRGPSEIMLFFNAFSNPFNFLLVVLAAISIGTGDRATFTVMVVMVSVSTILRFVQERKSMMASIELVSMVSSKINAFRLPGSPTHAAASDYACKGEVDRREIVPGDIIEFAAGDVFPGDGILISSHALQVSQSALTGEVLPVDKFHTSSNLDTSEAFEPLHDPSVVLQGTSVTSGSGVALICLTGDTTYMASMAQLLKEKRPANAFEIGIRKVSYLLIGFMLIMSPIVLVVRGVLSKDWKNSALFAISVAVGLTPEMLPMIVNGNLAIGARNLAKRKVIVKRLDAVQNLGAMVGLNFGISE</sequence>
<comment type="caution">
    <text evidence="1">The sequence shown here is derived from an EMBL/GenBank/DDBJ whole genome shotgun (WGS) entry which is preliminary data.</text>
</comment>
<reference evidence="1" key="1">
    <citation type="submission" date="2023-04" db="EMBL/GenBank/DDBJ databases">
        <title>Draft Genome sequencing of Naganishia species isolated from polar environments using Oxford Nanopore Technology.</title>
        <authorList>
            <person name="Leo P."/>
            <person name="Venkateswaran K."/>
        </authorList>
    </citation>
    <scope>NUCLEOTIDE SEQUENCE</scope>
    <source>
        <strain evidence="1">DBVPG 5303</strain>
    </source>
</reference>